<evidence type="ECO:0000313" key="2">
    <source>
        <dbReference type="Proteomes" id="UP000887574"/>
    </source>
</evidence>
<proteinExistence type="predicted"/>
<sequence>MSSQLNEDDLMKKTMQQLCDWVLDDGKIVTCSYLLKNTALSVEQVQILLKQFIDQNITDGRVNSTFLLMVDYLQTRRIGADKLQFKSVDTCSIYSVQAKPIRDFQSLFNVNWSMEGSPYLSPVKNKSLIWNPAAHDFYIRWKESRQDDVNRLENMTKHLLQKEMLRNATRLDDNKATASNDKAGRGMATHKFFKSESKTSPEKKKIQVIDASAPSPQTKRRRKVLTDDEEDEDEKEGHMNVETHTEQYNSTRLQQNMETEKSTSSTHPLNLMANGADDLYCTGGDSSPERKRCRSNMLNLRKAKRRHRRKHPKVRKSCSSFWQKLKC</sequence>
<dbReference type="Gene3D" id="3.90.1030.20">
    <property type="entry name" value="DNA polymerase delta, p66 (Cdc27) subunit, wHTH domain"/>
    <property type="match status" value="1"/>
</dbReference>
<feature type="compositionally biased region" description="Basic and acidic residues" evidence="1">
    <location>
        <begin position="193"/>
        <end position="207"/>
    </location>
</feature>
<dbReference type="AlphaFoldDB" id="A0A915CXF2"/>
<protein>
    <submittedName>
        <fullName evidence="3">Uncharacterized protein</fullName>
    </submittedName>
</protein>
<feature type="compositionally biased region" description="Basic and acidic residues" evidence="1">
    <location>
        <begin position="235"/>
        <end position="245"/>
    </location>
</feature>
<name>A0A915CXF2_9BILA</name>
<evidence type="ECO:0000256" key="1">
    <source>
        <dbReference type="SAM" id="MobiDB-lite"/>
    </source>
</evidence>
<dbReference type="InterPro" id="IPR041913">
    <property type="entry name" value="POLD3_sf"/>
</dbReference>
<keyword evidence="2" id="KW-1185">Reference proteome</keyword>
<feature type="compositionally biased region" description="Polar residues" evidence="1">
    <location>
        <begin position="246"/>
        <end position="268"/>
    </location>
</feature>
<feature type="region of interest" description="Disordered" evidence="1">
    <location>
        <begin position="193"/>
        <end position="269"/>
    </location>
</feature>
<organism evidence="2 3">
    <name type="scientific">Ditylenchus dipsaci</name>
    <dbReference type="NCBI Taxonomy" id="166011"/>
    <lineage>
        <taxon>Eukaryota</taxon>
        <taxon>Metazoa</taxon>
        <taxon>Ecdysozoa</taxon>
        <taxon>Nematoda</taxon>
        <taxon>Chromadorea</taxon>
        <taxon>Rhabditida</taxon>
        <taxon>Tylenchina</taxon>
        <taxon>Tylenchomorpha</taxon>
        <taxon>Sphaerularioidea</taxon>
        <taxon>Anguinidae</taxon>
        <taxon>Anguininae</taxon>
        <taxon>Ditylenchus</taxon>
    </lineage>
</organism>
<evidence type="ECO:0000313" key="3">
    <source>
        <dbReference type="WBParaSite" id="jg13274"/>
    </source>
</evidence>
<reference evidence="3" key="1">
    <citation type="submission" date="2022-11" db="UniProtKB">
        <authorList>
            <consortium name="WormBaseParasite"/>
        </authorList>
    </citation>
    <scope>IDENTIFICATION</scope>
</reference>
<dbReference type="WBParaSite" id="jg13274">
    <property type="protein sequence ID" value="jg13274"/>
    <property type="gene ID" value="jg13274"/>
</dbReference>
<dbReference type="Proteomes" id="UP000887574">
    <property type="component" value="Unplaced"/>
</dbReference>
<accession>A0A915CXF2</accession>